<sequence length="152" mass="17241">MAANLLGDESLAHELMESAIQQTKEKLADLAPVSLEEARTELGRAYRNAIRRERRARSKITLEGACDDVELLLSPVAPATDAIHAEHDLAAILYDTPPDLQRAMLMRYGARSTWEEVAEEVQKPKDSIRIRCQREINRIRRRLGIQVRPSKD</sequence>
<gene>
    <name evidence="1" type="ORF">ACPOL_6336</name>
</gene>
<dbReference type="EMBL" id="CP030840">
    <property type="protein sequence ID" value="AXC15570.1"/>
    <property type="molecule type" value="Genomic_DNA"/>
</dbReference>
<dbReference type="OrthoDB" id="119030at2"/>
<proteinExistence type="predicted"/>
<dbReference type="Proteomes" id="UP000253606">
    <property type="component" value="Chromosome"/>
</dbReference>
<dbReference type="InterPro" id="IPR036388">
    <property type="entry name" value="WH-like_DNA-bd_sf"/>
</dbReference>
<dbReference type="AlphaFoldDB" id="A0A2Z5G9B0"/>
<keyword evidence="2" id="KW-1185">Reference proteome</keyword>
<dbReference type="SUPFAM" id="SSF88659">
    <property type="entry name" value="Sigma3 and sigma4 domains of RNA polymerase sigma factors"/>
    <property type="match status" value="1"/>
</dbReference>
<dbReference type="Gene3D" id="1.10.10.10">
    <property type="entry name" value="Winged helix-like DNA-binding domain superfamily/Winged helix DNA-binding domain"/>
    <property type="match status" value="1"/>
</dbReference>
<dbReference type="RefSeq" id="WP_150133166.1">
    <property type="nucleotide sequence ID" value="NZ_CP030840.1"/>
</dbReference>
<evidence type="ECO:0000313" key="2">
    <source>
        <dbReference type="Proteomes" id="UP000253606"/>
    </source>
</evidence>
<evidence type="ECO:0000313" key="1">
    <source>
        <dbReference type="EMBL" id="AXC15570.1"/>
    </source>
</evidence>
<reference evidence="1 2" key="1">
    <citation type="journal article" date="2018" name="Front. Microbiol.">
        <title>Hydrolytic Capabilities as a Key to Environmental Success: Chitinolytic and Cellulolytic Acidobacteria From Acidic Sub-arctic Soils and Boreal Peatlands.</title>
        <authorList>
            <person name="Belova S.E."/>
            <person name="Ravin N.V."/>
            <person name="Pankratov T.A."/>
            <person name="Rakitin A.L."/>
            <person name="Ivanova A.A."/>
            <person name="Beletsky A.V."/>
            <person name="Mardanov A.V."/>
            <person name="Sinninghe Damste J.S."/>
            <person name="Dedysh S.N."/>
        </authorList>
    </citation>
    <scope>NUCLEOTIDE SEQUENCE [LARGE SCALE GENOMIC DNA]</scope>
    <source>
        <strain evidence="1 2">SBC82</strain>
    </source>
</reference>
<protein>
    <submittedName>
        <fullName evidence="1">Uncharacterized protein</fullName>
    </submittedName>
</protein>
<organism evidence="1 2">
    <name type="scientific">Acidisarcina polymorpha</name>
    <dbReference type="NCBI Taxonomy" id="2211140"/>
    <lineage>
        <taxon>Bacteria</taxon>
        <taxon>Pseudomonadati</taxon>
        <taxon>Acidobacteriota</taxon>
        <taxon>Terriglobia</taxon>
        <taxon>Terriglobales</taxon>
        <taxon>Acidobacteriaceae</taxon>
        <taxon>Acidisarcina</taxon>
    </lineage>
</organism>
<dbReference type="KEGG" id="abas:ACPOL_6336"/>
<dbReference type="InterPro" id="IPR013324">
    <property type="entry name" value="RNA_pol_sigma_r3/r4-like"/>
</dbReference>
<accession>A0A2Z5G9B0</accession>
<name>A0A2Z5G9B0_9BACT</name>